<comment type="caution">
    <text evidence="1">The sequence shown here is derived from an EMBL/GenBank/DDBJ whole genome shotgun (WGS) entry which is preliminary data.</text>
</comment>
<accession>A0ABQ9ZF51</accession>
<keyword evidence="2" id="KW-1185">Reference proteome</keyword>
<reference evidence="1 2" key="1">
    <citation type="journal article" date="2023" name="Nucleic Acids Res.">
        <title>The hologenome of Daphnia magna reveals possible DNA methylation and microbiome-mediated evolution of the host genome.</title>
        <authorList>
            <person name="Chaturvedi A."/>
            <person name="Li X."/>
            <person name="Dhandapani V."/>
            <person name="Marshall H."/>
            <person name="Kissane S."/>
            <person name="Cuenca-Cambronero M."/>
            <person name="Asole G."/>
            <person name="Calvet F."/>
            <person name="Ruiz-Romero M."/>
            <person name="Marangio P."/>
            <person name="Guigo R."/>
            <person name="Rago D."/>
            <person name="Mirbahai L."/>
            <person name="Eastwood N."/>
            <person name="Colbourne J.K."/>
            <person name="Zhou J."/>
            <person name="Mallon E."/>
            <person name="Orsini L."/>
        </authorList>
    </citation>
    <scope>NUCLEOTIDE SEQUENCE [LARGE SCALE GENOMIC DNA]</scope>
    <source>
        <strain evidence="1">LRV0_1</strain>
    </source>
</reference>
<sequence length="102" mass="11614">MIKRSADWHSVVLMAGVRSHELIGHCEPNVRRWLYCICIDQISLLHFQVLTCIRLNRSRADWVTGVVGVDDTVCHQVVIFSDSEIAENTSEDMQKLLSSSML</sequence>
<gene>
    <name evidence="1" type="ORF">OUZ56_020402</name>
</gene>
<proteinExistence type="predicted"/>
<evidence type="ECO:0000313" key="1">
    <source>
        <dbReference type="EMBL" id="KAK4011288.1"/>
    </source>
</evidence>
<dbReference type="Proteomes" id="UP001234178">
    <property type="component" value="Unassembled WGS sequence"/>
</dbReference>
<organism evidence="1 2">
    <name type="scientific">Daphnia magna</name>
    <dbReference type="NCBI Taxonomy" id="35525"/>
    <lineage>
        <taxon>Eukaryota</taxon>
        <taxon>Metazoa</taxon>
        <taxon>Ecdysozoa</taxon>
        <taxon>Arthropoda</taxon>
        <taxon>Crustacea</taxon>
        <taxon>Branchiopoda</taxon>
        <taxon>Diplostraca</taxon>
        <taxon>Cladocera</taxon>
        <taxon>Anomopoda</taxon>
        <taxon>Daphniidae</taxon>
        <taxon>Daphnia</taxon>
    </lineage>
</organism>
<dbReference type="EMBL" id="JAOYFB010000003">
    <property type="protein sequence ID" value="KAK4011288.1"/>
    <property type="molecule type" value="Genomic_DNA"/>
</dbReference>
<evidence type="ECO:0000313" key="2">
    <source>
        <dbReference type="Proteomes" id="UP001234178"/>
    </source>
</evidence>
<protein>
    <submittedName>
        <fullName evidence="1">Uncharacterized protein</fullName>
    </submittedName>
</protein>
<name>A0ABQ9ZF51_9CRUS</name>